<dbReference type="AlphaFoldDB" id="A0A8K0IAG4"/>
<name>A0A8K0IAG4_COCNU</name>
<evidence type="ECO:0000256" key="1">
    <source>
        <dbReference type="SAM" id="Phobius"/>
    </source>
</evidence>
<sequence>MKNSTASTIIFLSTSTVVSAYQVRHGPWTVAFVLFACMDLLALFVCLRALKKLRPEDGMKESSKVAVWVFGNALNGAFAYPVAQMMPLALYVAVWGMSGFTIIVTFYGLFVYREPENLKNNDADMADFPSQAGQERGLAYDKRLALASVGHPESAAPPMIDAGQTANQIISGRNLATGSRSTKR</sequence>
<dbReference type="PANTHER" id="PTHR46610">
    <property type="entry name" value="OS05G0181300 PROTEIN"/>
    <property type="match status" value="1"/>
</dbReference>
<protein>
    <submittedName>
        <fullName evidence="2">Uncharacterized protein</fullName>
    </submittedName>
</protein>
<feature type="transmembrane region" description="Helical" evidence="1">
    <location>
        <begin position="30"/>
        <end position="50"/>
    </location>
</feature>
<comment type="caution">
    <text evidence="2">The sequence shown here is derived from an EMBL/GenBank/DDBJ whole genome shotgun (WGS) entry which is preliminary data.</text>
</comment>
<reference evidence="2" key="1">
    <citation type="journal article" date="2017" name="Gigascience">
        <title>The genome draft of coconut (Cocos nucifera).</title>
        <authorList>
            <person name="Xiao Y."/>
            <person name="Xu P."/>
            <person name="Fan H."/>
            <person name="Baudouin L."/>
            <person name="Xia W."/>
            <person name="Bocs S."/>
            <person name="Xu J."/>
            <person name="Li Q."/>
            <person name="Guo A."/>
            <person name="Zhou L."/>
            <person name="Li J."/>
            <person name="Wu Y."/>
            <person name="Ma Z."/>
            <person name="Armero A."/>
            <person name="Issali A.E."/>
            <person name="Liu N."/>
            <person name="Peng M."/>
            <person name="Yang Y."/>
        </authorList>
    </citation>
    <scope>NUCLEOTIDE SEQUENCE</scope>
    <source>
        <tissue evidence="2">Spear leaf of Hainan Tall coconut</tissue>
    </source>
</reference>
<keyword evidence="1" id="KW-0812">Transmembrane</keyword>
<proteinExistence type="predicted"/>
<evidence type="ECO:0000313" key="2">
    <source>
        <dbReference type="EMBL" id="KAG1346287.1"/>
    </source>
</evidence>
<organism evidence="2 3">
    <name type="scientific">Cocos nucifera</name>
    <name type="common">Coconut palm</name>
    <dbReference type="NCBI Taxonomy" id="13894"/>
    <lineage>
        <taxon>Eukaryota</taxon>
        <taxon>Viridiplantae</taxon>
        <taxon>Streptophyta</taxon>
        <taxon>Embryophyta</taxon>
        <taxon>Tracheophyta</taxon>
        <taxon>Spermatophyta</taxon>
        <taxon>Magnoliopsida</taxon>
        <taxon>Liliopsida</taxon>
        <taxon>Arecaceae</taxon>
        <taxon>Arecoideae</taxon>
        <taxon>Cocoseae</taxon>
        <taxon>Attaleinae</taxon>
        <taxon>Cocos</taxon>
    </lineage>
</organism>
<gene>
    <name evidence="2" type="ORF">COCNU_06G001160</name>
</gene>
<dbReference type="Pfam" id="PF20100">
    <property type="entry name" value="DUF6490"/>
    <property type="match status" value="1"/>
</dbReference>
<dbReference type="OrthoDB" id="590545at2759"/>
<feature type="transmembrane region" description="Helical" evidence="1">
    <location>
        <begin position="62"/>
        <end position="82"/>
    </location>
</feature>
<keyword evidence="3" id="KW-1185">Reference proteome</keyword>
<dbReference type="Proteomes" id="UP000797356">
    <property type="component" value="Chromosome 6"/>
</dbReference>
<reference evidence="2" key="2">
    <citation type="submission" date="2019-07" db="EMBL/GenBank/DDBJ databases">
        <authorList>
            <person name="Yang Y."/>
            <person name="Bocs S."/>
            <person name="Baudouin L."/>
        </authorList>
    </citation>
    <scope>NUCLEOTIDE SEQUENCE</scope>
    <source>
        <tissue evidence="2">Spear leaf of Hainan Tall coconut</tissue>
    </source>
</reference>
<dbReference type="EMBL" id="CM017877">
    <property type="protein sequence ID" value="KAG1346287.1"/>
    <property type="molecule type" value="Genomic_DNA"/>
</dbReference>
<feature type="transmembrane region" description="Helical" evidence="1">
    <location>
        <begin position="88"/>
        <end position="112"/>
    </location>
</feature>
<evidence type="ECO:0000313" key="3">
    <source>
        <dbReference type="Proteomes" id="UP000797356"/>
    </source>
</evidence>
<keyword evidence="1" id="KW-0472">Membrane</keyword>
<accession>A0A8K0IAG4</accession>
<keyword evidence="1" id="KW-1133">Transmembrane helix</keyword>
<dbReference type="InterPro" id="IPR045501">
    <property type="entry name" value="DUF6490"/>
</dbReference>
<dbReference type="PANTHER" id="PTHR46610:SF20">
    <property type="entry name" value="OS05G0181300 PROTEIN"/>
    <property type="match status" value="1"/>
</dbReference>